<evidence type="ECO:0000313" key="5">
    <source>
        <dbReference type="EMBL" id="AAZ46788.1"/>
    </source>
</evidence>
<dbReference type="SUPFAM" id="SSF46785">
    <property type="entry name" value="Winged helix' DNA-binding domain"/>
    <property type="match status" value="1"/>
</dbReference>
<dbReference type="InterPro" id="IPR000014">
    <property type="entry name" value="PAS"/>
</dbReference>
<dbReference type="GO" id="GO:0005829">
    <property type="term" value="C:cytosol"/>
    <property type="evidence" value="ECO:0007669"/>
    <property type="project" value="TreeGrafter"/>
</dbReference>
<dbReference type="SUPFAM" id="SSF55785">
    <property type="entry name" value="PYP-like sensor domain (PAS domain)"/>
    <property type="match status" value="1"/>
</dbReference>
<dbReference type="InterPro" id="IPR050397">
    <property type="entry name" value="Env_Response_Regulators"/>
</dbReference>
<sequence>MPSELIYSPKQNRILGSLPTNDYARLQDDLDLVHLELGQVLYESGDTFGYIYFPITCIVSLIFTTRKGGTAELAITGNDGLVGIPLVLGGETTTHRVVVQSAGAAYRLKVEVVRWELDQGGELQHLALRYTQALMTQMAQSIVCNRFHAVDQQLCRWLLFSLDLLPGNQLNMTQELIANMLGVRREAITEAAGKLQAAGLIEYSRGHITVLDRPGLKARACECYAAVKTEYDRIFHLKSDIRSSGRPRPNPASVRNRAEARLLQSPHPEPQTAWDNAQLVHELQVHQIELDMSNEELRHAYEESDNLRERYADIYDFAPVGYITLDPLGVIIDMNLAGAVLLGTKGSQKGRHRFAAFLEPNHAEAFNHFVEEVLCSRKKLHCESVLAANAHRPATNIRIEAVPDADGRECRMVVIDTSGNATSTKHLSRRTSDNIPSEE</sequence>
<dbReference type="InterPro" id="IPR018490">
    <property type="entry name" value="cNMP-bd_dom_sf"/>
</dbReference>
<organism evidence="5">
    <name type="scientific">Dechloromonas aromatica (strain RCB)</name>
    <dbReference type="NCBI Taxonomy" id="159087"/>
    <lineage>
        <taxon>Bacteria</taxon>
        <taxon>Pseudomonadati</taxon>
        <taxon>Pseudomonadota</taxon>
        <taxon>Betaproteobacteria</taxon>
        <taxon>Rhodocyclales</taxon>
        <taxon>Azonexaceae</taxon>
        <taxon>Dechloromonas</taxon>
    </lineage>
</organism>
<dbReference type="Gene3D" id="1.10.10.10">
    <property type="entry name" value="Winged helix-like DNA-binding domain superfamily/Winged helix DNA-binding domain"/>
    <property type="match status" value="1"/>
</dbReference>
<dbReference type="KEGG" id="dar:Daro_2043"/>
<name>Q47EE3_DECAR</name>
<dbReference type="GO" id="GO:0003677">
    <property type="term" value="F:DNA binding"/>
    <property type="evidence" value="ECO:0007669"/>
    <property type="project" value="UniProtKB-KW"/>
</dbReference>
<feature type="domain" description="HTH crp-type" evidence="4">
    <location>
        <begin position="148"/>
        <end position="214"/>
    </location>
</feature>
<reference evidence="5" key="1">
    <citation type="submission" date="2005-08" db="EMBL/GenBank/DDBJ databases">
        <title>Complete sequence of Dechloromonas aromatica RCB.</title>
        <authorList>
            <person name="Salinero K.K."/>
            <person name="Copeland A."/>
            <person name="Lucas S."/>
            <person name="Lapidus A."/>
            <person name="Barry K."/>
            <person name="Detter J.C."/>
            <person name="Glavina T."/>
            <person name="Hammon N."/>
            <person name="Israni S."/>
            <person name="Pitluck S."/>
            <person name="Di Bartolo G."/>
            <person name="Trong S."/>
            <person name="Schmutz J."/>
            <person name="Larimer F."/>
            <person name="Land M."/>
            <person name="Ivanova N."/>
            <person name="Richardson P."/>
        </authorList>
    </citation>
    <scope>NUCLEOTIDE SEQUENCE</scope>
    <source>
        <strain evidence="5">RCB</strain>
    </source>
</reference>
<dbReference type="HOGENOM" id="CLU_646631_0_0_4"/>
<dbReference type="InterPro" id="IPR036388">
    <property type="entry name" value="WH-like_DNA-bd_sf"/>
</dbReference>
<keyword evidence="1" id="KW-0805">Transcription regulation</keyword>
<protein>
    <submittedName>
        <fullName evidence="5">Cyclic nucleotide-binding protein</fullName>
    </submittedName>
</protein>
<dbReference type="PANTHER" id="PTHR24567">
    <property type="entry name" value="CRP FAMILY TRANSCRIPTIONAL REGULATORY PROTEIN"/>
    <property type="match status" value="1"/>
</dbReference>
<dbReference type="InterPro" id="IPR012318">
    <property type="entry name" value="HTH_CRP"/>
</dbReference>
<evidence type="ECO:0000259" key="4">
    <source>
        <dbReference type="PROSITE" id="PS51063"/>
    </source>
</evidence>
<dbReference type="STRING" id="159087.Daro_2043"/>
<dbReference type="eggNOG" id="COG0664">
    <property type="taxonomic scope" value="Bacteria"/>
</dbReference>
<dbReference type="PROSITE" id="PS51063">
    <property type="entry name" value="HTH_CRP_2"/>
    <property type="match status" value="1"/>
</dbReference>
<dbReference type="SUPFAM" id="SSF51206">
    <property type="entry name" value="cAMP-binding domain-like"/>
    <property type="match status" value="1"/>
</dbReference>
<dbReference type="AlphaFoldDB" id="Q47EE3"/>
<dbReference type="GO" id="GO:0003700">
    <property type="term" value="F:DNA-binding transcription factor activity"/>
    <property type="evidence" value="ECO:0007669"/>
    <property type="project" value="TreeGrafter"/>
</dbReference>
<dbReference type="InterPro" id="IPR036390">
    <property type="entry name" value="WH_DNA-bd_sf"/>
</dbReference>
<dbReference type="InterPro" id="IPR014710">
    <property type="entry name" value="RmlC-like_jellyroll"/>
</dbReference>
<evidence type="ECO:0000256" key="2">
    <source>
        <dbReference type="ARBA" id="ARBA00023125"/>
    </source>
</evidence>
<dbReference type="PANTHER" id="PTHR24567:SF74">
    <property type="entry name" value="HTH-TYPE TRANSCRIPTIONAL REGULATOR ARCR"/>
    <property type="match status" value="1"/>
</dbReference>
<keyword evidence="2" id="KW-0238">DNA-binding</keyword>
<accession>Q47EE3</accession>
<dbReference type="Pfam" id="PF13188">
    <property type="entry name" value="PAS_8"/>
    <property type="match status" value="1"/>
</dbReference>
<dbReference type="Gene3D" id="2.60.120.10">
    <property type="entry name" value="Jelly Rolls"/>
    <property type="match status" value="1"/>
</dbReference>
<dbReference type="Gene3D" id="3.30.450.20">
    <property type="entry name" value="PAS domain"/>
    <property type="match status" value="1"/>
</dbReference>
<dbReference type="SMART" id="SM00419">
    <property type="entry name" value="HTH_CRP"/>
    <property type="match status" value="1"/>
</dbReference>
<evidence type="ECO:0000256" key="3">
    <source>
        <dbReference type="ARBA" id="ARBA00023163"/>
    </source>
</evidence>
<dbReference type="Pfam" id="PF13545">
    <property type="entry name" value="HTH_Crp_2"/>
    <property type="match status" value="1"/>
</dbReference>
<dbReference type="EMBL" id="CP000089">
    <property type="protein sequence ID" value="AAZ46788.1"/>
    <property type="molecule type" value="Genomic_DNA"/>
</dbReference>
<dbReference type="InterPro" id="IPR035965">
    <property type="entry name" value="PAS-like_dom_sf"/>
</dbReference>
<dbReference type="OrthoDB" id="8969464at2"/>
<evidence type="ECO:0000256" key="1">
    <source>
        <dbReference type="ARBA" id="ARBA00023015"/>
    </source>
</evidence>
<keyword evidence="3" id="KW-0804">Transcription</keyword>
<proteinExistence type="predicted"/>
<gene>
    <name evidence="5" type="ordered locus">Daro_2043</name>
</gene>